<evidence type="ECO:0000313" key="3">
    <source>
        <dbReference type="Proteomes" id="UP001054945"/>
    </source>
</evidence>
<protein>
    <submittedName>
        <fullName evidence="2">Uncharacterized protein</fullName>
    </submittedName>
</protein>
<evidence type="ECO:0000256" key="1">
    <source>
        <dbReference type="SAM" id="MobiDB-lite"/>
    </source>
</evidence>
<evidence type="ECO:0000313" key="2">
    <source>
        <dbReference type="EMBL" id="GIY12366.1"/>
    </source>
</evidence>
<keyword evidence="3" id="KW-1185">Reference proteome</keyword>
<reference evidence="2 3" key="1">
    <citation type="submission" date="2021-06" db="EMBL/GenBank/DDBJ databases">
        <title>Caerostris extrusa draft genome.</title>
        <authorList>
            <person name="Kono N."/>
            <person name="Arakawa K."/>
        </authorList>
    </citation>
    <scope>NUCLEOTIDE SEQUENCE [LARGE SCALE GENOMIC DNA]</scope>
</reference>
<dbReference type="EMBL" id="BPLR01006778">
    <property type="protein sequence ID" value="GIY12366.1"/>
    <property type="molecule type" value="Genomic_DNA"/>
</dbReference>
<dbReference type="AlphaFoldDB" id="A0AAV4QVL8"/>
<accession>A0AAV4QVL8</accession>
<organism evidence="2 3">
    <name type="scientific">Caerostris extrusa</name>
    <name type="common">Bark spider</name>
    <name type="synonym">Caerostris bankana</name>
    <dbReference type="NCBI Taxonomy" id="172846"/>
    <lineage>
        <taxon>Eukaryota</taxon>
        <taxon>Metazoa</taxon>
        <taxon>Ecdysozoa</taxon>
        <taxon>Arthropoda</taxon>
        <taxon>Chelicerata</taxon>
        <taxon>Arachnida</taxon>
        <taxon>Araneae</taxon>
        <taxon>Araneomorphae</taxon>
        <taxon>Entelegynae</taxon>
        <taxon>Araneoidea</taxon>
        <taxon>Araneidae</taxon>
        <taxon>Caerostris</taxon>
    </lineage>
</organism>
<name>A0AAV4QVL8_CAEEX</name>
<proteinExistence type="predicted"/>
<sequence>MEKKGKRNKKKSRGGRISDYRRHHPERAKKNGNGNPLDEILHFRFSRPHVQSDIKTKPFTTFRISKEIFLPQNTVQRELTPLKKKQTDGVPEIFQLSPPNILFRVHYSPSPA</sequence>
<feature type="compositionally biased region" description="Basic residues" evidence="1">
    <location>
        <begin position="1"/>
        <end position="14"/>
    </location>
</feature>
<gene>
    <name evidence="2" type="ORF">CEXT_27161</name>
</gene>
<comment type="caution">
    <text evidence="2">The sequence shown here is derived from an EMBL/GenBank/DDBJ whole genome shotgun (WGS) entry which is preliminary data.</text>
</comment>
<dbReference type="Proteomes" id="UP001054945">
    <property type="component" value="Unassembled WGS sequence"/>
</dbReference>
<feature type="region of interest" description="Disordered" evidence="1">
    <location>
        <begin position="1"/>
        <end position="39"/>
    </location>
</feature>